<dbReference type="Proteomes" id="UP000824280">
    <property type="component" value="Chromosome"/>
</dbReference>
<feature type="transmembrane region" description="Helical" evidence="2">
    <location>
        <begin position="124"/>
        <end position="145"/>
    </location>
</feature>
<feature type="transmembrane region" description="Helical" evidence="2">
    <location>
        <begin position="541"/>
        <end position="561"/>
    </location>
</feature>
<feature type="transmembrane region" description="Helical" evidence="2">
    <location>
        <begin position="759"/>
        <end position="778"/>
    </location>
</feature>
<evidence type="ECO:0000313" key="3">
    <source>
        <dbReference type="EMBL" id="QZD87497.1"/>
    </source>
</evidence>
<evidence type="ECO:0000256" key="2">
    <source>
        <dbReference type="SAM" id="Phobius"/>
    </source>
</evidence>
<keyword evidence="4" id="KW-1185">Reference proteome</keyword>
<feature type="transmembrane region" description="Helical" evidence="2">
    <location>
        <begin position="719"/>
        <end position="739"/>
    </location>
</feature>
<feature type="region of interest" description="Disordered" evidence="1">
    <location>
        <begin position="48"/>
        <end position="67"/>
    </location>
</feature>
<feature type="transmembrane region" description="Helical" evidence="2">
    <location>
        <begin position="362"/>
        <end position="380"/>
    </location>
</feature>
<evidence type="ECO:0000313" key="4">
    <source>
        <dbReference type="Proteomes" id="UP000824280"/>
    </source>
</evidence>
<keyword evidence="2" id="KW-1133">Transmembrane helix</keyword>
<feature type="transmembrane region" description="Helical" evidence="2">
    <location>
        <begin position="612"/>
        <end position="634"/>
    </location>
</feature>
<dbReference type="InterPro" id="IPR019286">
    <property type="entry name" value="DUF2339_TM"/>
</dbReference>
<evidence type="ECO:0000256" key="1">
    <source>
        <dbReference type="SAM" id="MobiDB-lite"/>
    </source>
</evidence>
<feature type="transmembrane region" description="Helical" evidence="2">
    <location>
        <begin position="387"/>
        <end position="403"/>
    </location>
</feature>
<reference evidence="3 4" key="1">
    <citation type="submission" date="2021-08" db="EMBL/GenBank/DDBJ databases">
        <title>Comparative Genomics Analysis of the Genus Qipengyuania Reveals Extensive Genetic Diversity and Metabolic Versatility, Including the Description of Fifteen Novel Species.</title>
        <authorList>
            <person name="Liu Y."/>
        </authorList>
    </citation>
    <scope>NUCLEOTIDE SEQUENCE [LARGE SCALE GENOMIC DNA]</scope>
    <source>
        <strain evidence="3 4">1XM2-8</strain>
    </source>
</reference>
<sequence>MDWLLILVLFGVAFYQRGELRLLKQQIEGLEGSLEHVLHLLRMGRTAEPLPDEQPVPPMEREAAAPAAAKTVSVPSSVKLASAPPAPEEVEEVPPEDLDAPDLDEPRSGPRFALDFEDVFGRKLPIWAGGVTLAVTGVLAVRYSIEQGLLTQVVRVALSFLFGIGLLGAAEAAYRNADRVGDERVCQALAGAGLATLYAGFYLAGTQYALIGQTIAFLGLAGVTALAIALSYRFGLPSAVLGLVGGFAAPALVGSDEANLPLLALYLALVTGGLTQTGNRQRRPWLGLAALIGGLGWGGLLLTGSGFSALDIVALGLFFVLLGAILPAVMTTTRFEQPLRLASAAIASLQLAVLVNEGGYSPLTWGLYLLLASTLAWFGWRREDIRPGSAIAAAIGILLLGFWPSPDLVSFGLVLTALAAVFAGIPLLHLSRGTDHIVDRVTVAAVPSLLGLTTAASLWHLESPGLFQGMASAVLAIIPAAASKLLWRRGEPETLAVNLASASFLLALAADKLLPEWSMPIATGIIGIALVYLLRHRLLENSALASVGWLFAVVPVALLPGTDAGSSELMAIFRGMDAPDYLALLRWLVAGAPLAALAFFLKNRLPRSVAEFLAAIVLFCALAQVLPPIANAWLAGVMALGLRWKHSEREGAVLAFVLTTAMWALPPLGTWAEGGIGALSGDPFMLGDLPGLRETFGFILPFGLALAAARITTTRFTEITIPAYWAALPVGFIALHVLFKQIFAIETVTAFEQTGLAERTLFEALMLALAWGAATGMGRWKASPLLASILAALSLAHFAWFTGFWHNPLFAMQAVGQVPVANLALATFALAIGTLLSLRLWQPRLRRYIDAAVMALATLGAITLLRQIFASSYLPDDPMSQAEDLLRSLVAIVLAIVFLLIGSRRGERTWRVGSLVLMTGAAIKVFGFDTAGLEGLVQIASFLALGASLIGIGWFYSRQLRTVPDEQ</sequence>
<dbReference type="EMBL" id="CP081297">
    <property type="protein sequence ID" value="QZD87497.1"/>
    <property type="molecule type" value="Genomic_DNA"/>
</dbReference>
<name>A0ABX8ZEQ4_9SPHN</name>
<proteinExistence type="predicted"/>
<feature type="transmembrane region" description="Helical" evidence="2">
    <location>
        <begin position="260"/>
        <end position="278"/>
    </location>
</feature>
<feature type="transmembrane region" description="Helical" evidence="2">
    <location>
        <begin position="939"/>
        <end position="957"/>
    </location>
</feature>
<feature type="transmembrane region" description="Helical" evidence="2">
    <location>
        <begin position="409"/>
        <end position="429"/>
    </location>
</feature>
<dbReference type="PANTHER" id="PTHR38434:SF1">
    <property type="entry name" value="BLL2549 PROTEIN"/>
    <property type="match status" value="1"/>
</dbReference>
<accession>A0ABX8ZEQ4</accession>
<gene>
    <name evidence="3" type="ORF">K3166_01945</name>
</gene>
<feature type="compositionally biased region" description="Acidic residues" evidence="1">
    <location>
        <begin position="88"/>
        <end position="103"/>
    </location>
</feature>
<dbReference type="PANTHER" id="PTHR38434">
    <property type="entry name" value="BLL2549 PROTEIN"/>
    <property type="match status" value="1"/>
</dbReference>
<feature type="transmembrane region" description="Helical" evidence="2">
    <location>
        <begin position="441"/>
        <end position="461"/>
    </location>
</feature>
<feature type="transmembrane region" description="Helical" evidence="2">
    <location>
        <begin position="581"/>
        <end position="600"/>
    </location>
</feature>
<feature type="transmembrane region" description="Helical" evidence="2">
    <location>
        <begin position="186"/>
        <end position="204"/>
    </location>
</feature>
<organism evidence="3 4">
    <name type="scientific">Qipengyuania psychrotolerans</name>
    <dbReference type="NCBI Taxonomy" id="2867238"/>
    <lineage>
        <taxon>Bacteria</taxon>
        <taxon>Pseudomonadati</taxon>
        <taxon>Pseudomonadota</taxon>
        <taxon>Alphaproteobacteria</taxon>
        <taxon>Sphingomonadales</taxon>
        <taxon>Erythrobacteraceae</taxon>
        <taxon>Qipengyuania</taxon>
    </lineage>
</organism>
<feature type="transmembrane region" description="Helical" evidence="2">
    <location>
        <begin position="785"/>
        <end position="806"/>
    </location>
</feature>
<feature type="transmembrane region" description="Helical" evidence="2">
    <location>
        <begin position="818"/>
        <end position="841"/>
    </location>
</feature>
<feature type="transmembrane region" description="Helical" evidence="2">
    <location>
        <begin position="848"/>
        <end position="865"/>
    </location>
</feature>
<feature type="transmembrane region" description="Helical" evidence="2">
    <location>
        <begin position="285"/>
        <end position="306"/>
    </location>
</feature>
<dbReference type="Pfam" id="PF10101">
    <property type="entry name" value="DUF2339"/>
    <property type="match status" value="1"/>
</dbReference>
<feature type="transmembrane region" description="Helical" evidence="2">
    <location>
        <begin position="909"/>
        <end position="927"/>
    </location>
</feature>
<feature type="transmembrane region" description="Helical" evidence="2">
    <location>
        <begin position="157"/>
        <end position="174"/>
    </location>
</feature>
<feature type="transmembrane region" description="Helical" evidence="2">
    <location>
        <begin position="236"/>
        <end position="254"/>
    </location>
</feature>
<feature type="transmembrane region" description="Helical" evidence="2">
    <location>
        <begin position="885"/>
        <end position="902"/>
    </location>
</feature>
<feature type="transmembrane region" description="Helical" evidence="2">
    <location>
        <begin position="695"/>
        <end position="712"/>
    </location>
</feature>
<keyword evidence="2" id="KW-0812">Transmembrane</keyword>
<dbReference type="RefSeq" id="WP_221423035.1">
    <property type="nucleotide sequence ID" value="NZ_CP081297.1"/>
</dbReference>
<feature type="transmembrane region" description="Helical" evidence="2">
    <location>
        <begin position="312"/>
        <end position="332"/>
    </location>
</feature>
<feature type="transmembrane region" description="Helical" evidence="2">
    <location>
        <begin position="210"/>
        <end position="229"/>
    </location>
</feature>
<protein>
    <submittedName>
        <fullName evidence="3">DUF2339 domain-containing protein</fullName>
    </submittedName>
</protein>
<keyword evidence="2" id="KW-0472">Membrane</keyword>
<feature type="region of interest" description="Disordered" evidence="1">
    <location>
        <begin position="79"/>
        <end position="105"/>
    </location>
</feature>
<feature type="transmembrane region" description="Helical" evidence="2">
    <location>
        <begin position="517"/>
        <end position="534"/>
    </location>
</feature>